<evidence type="ECO:0000313" key="3">
    <source>
        <dbReference type="EMBL" id="QTL40255.1"/>
    </source>
</evidence>
<dbReference type="RefSeq" id="WP_099136184.1">
    <property type="nucleotide sequence ID" value="NZ_CAWNNJ010000013.1"/>
</dbReference>
<accession>A0A2D0IZQ7</accession>
<dbReference type="OrthoDB" id="6505013at2"/>
<keyword evidence="5" id="KW-1185">Reference proteome</keyword>
<sequence length="132" mass="14518">MTQSSHSQGSRKGIVNTLQRVVTLVVGMVETRIQLAAVELEEGAATLVQFLLLVGFTLLFATLGIICLLILVFLTVDPAYQATVIAIAAGTLLLLAVLGTIWTIRKSRQLTFLNATREQLRIDRKMLENDHE</sequence>
<feature type="transmembrane region" description="Helical" evidence="1">
    <location>
        <begin position="50"/>
        <end position="74"/>
    </location>
</feature>
<dbReference type="InterPro" id="IPR009937">
    <property type="entry name" value="Phage_holin_3_6"/>
</dbReference>
<organism evidence="2 4">
    <name type="scientific">Xenorhabdus budapestensis</name>
    <dbReference type="NCBI Taxonomy" id="290110"/>
    <lineage>
        <taxon>Bacteria</taxon>
        <taxon>Pseudomonadati</taxon>
        <taxon>Pseudomonadota</taxon>
        <taxon>Gammaproteobacteria</taxon>
        <taxon>Enterobacterales</taxon>
        <taxon>Morganellaceae</taxon>
        <taxon>Xenorhabdus</taxon>
    </lineage>
</organism>
<dbReference type="Pfam" id="PF07332">
    <property type="entry name" value="Phage_holin_3_6"/>
    <property type="match status" value="1"/>
</dbReference>
<feature type="transmembrane region" description="Helical" evidence="1">
    <location>
        <begin position="80"/>
        <end position="104"/>
    </location>
</feature>
<dbReference type="EMBL" id="CP072455">
    <property type="protein sequence ID" value="QTL40255.1"/>
    <property type="molecule type" value="Genomic_DNA"/>
</dbReference>
<dbReference type="AlphaFoldDB" id="A0A2D0IZQ7"/>
<dbReference type="EMBL" id="NIBS01000011">
    <property type="protein sequence ID" value="PHM27465.1"/>
    <property type="molecule type" value="Genomic_DNA"/>
</dbReference>
<name>A0A2D0IZQ7_XENBU</name>
<reference evidence="2 4" key="1">
    <citation type="journal article" date="2017" name="Nat. Microbiol.">
        <title>Natural product diversity associated with the nematode symbionts Photorhabdus and Xenorhabdus.</title>
        <authorList>
            <person name="Tobias N.J."/>
            <person name="Wolff H."/>
            <person name="Djahanschiri B."/>
            <person name="Grundmann F."/>
            <person name="Kronenwerth M."/>
            <person name="Shi Y.M."/>
            <person name="Simonyi S."/>
            <person name="Grun P."/>
            <person name="Shapiro-Ilan D."/>
            <person name="Pidot S.J."/>
            <person name="Stinear T.P."/>
            <person name="Ebersberger I."/>
            <person name="Bode H.B."/>
        </authorList>
    </citation>
    <scope>NUCLEOTIDE SEQUENCE [LARGE SCALE GENOMIC DNA]</scope>
    <source>
        <strain evidence="2 4">DSM 16342</strain>
    </source>
</reference>
<gene>
    <name evidence="3" type="ORF">HGO23_02190</name>
    <name evidence="2" type="ORF">Xbud_02321</name>
</gene>
<keyword evidence="1" id="KW-1133">Transmembrane helix</keyword>
<evidence type="ECO:0000313" key="4">
    <source>
        <dbReference type="Proteomes" id="UP000225833"/>
    </source>
</evidence>
<keyword evidence="1" id="KW-0472">Membrane</keyword>
<protein>
    <submittedName>
        <fullName evidence="2">Membrane protein</fullName>
    </submittedName>
    <submittedName>
        <fullName evidence="3">Phage holin family protein</fullName>
    </submittedName>
</protein>
<evidence type="ECO:0000313" key="2">
    <source>
        <dbReference type="EMBL" id="PHM27465.1"/>
    </source>
</evidence>
<evidence type="ECO:0000256" key="1">
    <source>
        <dbReference type="SAM" id="Phobius"/>
    </source>
</evidence>
<evidence type="ECO:0000313" key="5">
    <source>
        <dbReference type="Proteomes" id="UP000665047"/>
    </source>
</evidence>
<reference evidence="3 5" key="2">
    <citation type="submission" date="2021-03" db="EMBL/GenBank/DDBJ databases">
        <title>Complete Genome Sequence Data of Xenorhabdus budapestensis strain C72, a Candidate Biological Control Agent, from China.</title>
        <authorList>
            <person name="LI B."/>
            <person name="WANG S."/>
            <person name="QIU D."/>
        </authorList>
    </citation>
    <scope>NUCLEOTIDE SEQUENCE [LARGE SCALE GENOMIC DNA]</scope>
    <source>
        <strain evidence="3 5">C-7-2</strain>
    </source>
</reference>
<dbReference type="Proteomes" id="UP000225833">
    <property type="component" value="Unassembled WGS sequence"/>
</dbReference>
<dbReference type="Proteomes" id="UP000665047">
    <property type="component" value="Chromosome"/>
</dbReference>
<keyword evidence="1" id="KW-0812">Transmembrane</keyword>
<proteinExistence type="predicted"/>